<evidence type="ECO:0000256" key="6">
    <source>
        <dbReference type="ARBA" id="ARBA00022801"/>
    </source>
</evidence>
<organism evidence="17 18">
    <name type="scientific">Halocaridina rubra</name>
    <name type="common">Hawaiian red shrimp</name>
    <dbReference type="NCBI Taxonomy" id="373956"/>
    <lineage>
        <taxon>Eukaryota</taxon>
        <taxon>Metazoa</taxon>
        <taxon>Ecdysozoa</taxon>
        <taxon>Arthropoda</taxon>
        <taxon>Crustacea</taxon>
        <taxon>Multicrustacea</taxon>
        <taxon>Malacostraca</taxon>
        <taxon>Eumalacostraca</taxon>
        <taxon>Eucarida</taxon>
        <taxon>Decapoda</taxon>
        <taxon>Pleocyemata</taxon>
        <taxon>Caridea</taxon>
        <taxon>Atyoidea</taxon>
        <taxon>Atyidae</taxon>
        <taxon>Halocaridina</taxon>
    </lineage>
</organism>
<dbReference type="EMBL" id="JAXCGZ010017291">
    <property type="protein sequence ID" value="KAK7068350.1"/>
    <property type="molecule type" value="Genomic_DNA"/>
</dbReference>
<comment type="catalytic activity">
    <reaction evidence="13 14">
        <text>2'-deoxyribonucleotide-(2'-deoxyribose 5'-phosphate)-2'-deoxyribonucleotide-DNA = a 3'-end 2'-deoxyribonucleotide-(2,3-dehydro-2,3-deoxyribose 5'-phosphate)-DNA + a 5'-end 5'-phospho-2'-deoxyribonucleoside-DNA + H(+)</text>
        <dbReference type="Rhea" id="RHEA:66592"/>
        <dbReference type="Rhea" id="RHEA-COMP:13180"/>
        <dbReference type="Rhea" id="RHEA-COMP:16897"/>
        <dbReference type="Rhea" id="RHEA-COMP:17067"/>
        <dbReference type="ChEBI" id="CHEBI:15378"/>
        <dbReference type="ChEBI" id="CHEBI:136412"/>
        <dbReference type="ChEBI" id="CHEBI:157695"/>
        <dbReference type="ChEBI" id="CHEBI:167181"/>
        <dbReference type="EC" id="4.2.99.18"/>
    </reaction>
</comment>
<reference evidence="17 18" key="1">
    <citation type="submission" date="2023-11" db="EMBL/GenBank/DDBJ databases">
        <title>Halocaridina rubra genome assembly.</title>
        <authorList>
            <person name="Smith C."/>
        </authorList>
    </citation>
    <scope>NUCLEOTIDE SEQUENCE [LARGE SCALE GENOMIC DNA]</scope>
    <source>
        <strain evidence="17">EP-1</strain>
        <tissue evidence="17">Whole</tissue>
    </source>
</reference>
<evidence type="ECO:0000256" key="10">
    <source>
        <dbReference type="ARBA" id="ARBA00023204"/>
    </source>
</evidence>
<dbReference type="HAMAP" id="MF_03183">
    <property type="entry name" value="Endonuclease_III_Nth"/>
    <property type="match status" value="1"/>
</dbReference>
<dbReference type="SUPFAM" id="SSF48150">
    <property type="entry name" value="DNA-glycosylase"/>
    <property type="match status" value="1"/>
</dbReference>
<evidence type="ECO:0000256" key="5">
    <source>
        <dbReference type="ARBA" id="ARBA00022763"/>
    </source>
</evidence>
<dbReference type="GO" id="GO:0003677">
    <property type="term" value="F:DNA binding"/>
    <property type="evidence" value="ECO:0007669"/>
    <property type="project" value="UniProtKB-UniRule"/>
</dbReference>
<dbReference type="FunFam" id="1.10.1670.10:FF:000003">
    <property type="entry name" value="Endonuclease III homolog"/>
    <property type="match status" value="1"/>
</dbReference>
<evidence type="ECO:0000256" key="2">
    <source>
        <dbReference type="ARBA" id="ARBA00008343"/>
    </source>
</evidence>
<dbReference type="SMART" id="SM00478">
    <property type="entry name" value="ENDO3c"/>
    <property type="match status" value="1"/>
</dbReference>
<evidence type="ECO:0000256" key="8">
    <source>
        <dbReference type="ARBA" id="ARBA00023004"/>
    </source>
</evidence>
<dbReference type="GO" id="GO:0140078">
    <property type="term" value="F:class I DNA-(apurinic or apyrimidinic site) endonuclease activity"/>
    <property type="evidence" value="ECO:0007669"/>
    <property type="project" value="UniProtKB-EC"/>
</dbReference>
<evidence type="ECO:0000313" key="17">
    <source>
        <dbReference type="EMBL" id="KAK7068350.1"/>
    </source>
</evidence>
<dbReference type="Proteomes" id="UP001381693">
    <property type="component" value="Unassembled WGS sequence"/>
</dbReference>
<evidence type="ECO:0000256" key="15">
    <source>
        <dbReference type="SAM" id="MobiDB-lite"/>
    </source>
</evidence>
<dbReference type="AlphaFoldDB" id="A0AAN9A103"/>
<gene>
    <name evidence="17" type="primary">NTHL1</name>
    <name evidence="14" type="synonym">NTH1</name>
    <name evidence="17" type="ORF">SK128_013268</name>
</gene>
<keyword evidence="8" id="KW-0408">Iron</keyword>
<keyword evidence="14" id="KW-0539">Nucleus</keyword>
<dbReference type="PANTHER" id="PTHR43286">
    <property type="entry name" value="ENDONUCLEASE III-LIKE PROTEIN 1"/>
    <property type="match status" value="1"/>
</dbReference>
<sequence>MAKKSEYFSNFSPMKTRSRRLGDGVEGKYDCHQMSVKGKSRNVNETDVKQELKEPPYTASRKVTSRKKIKICYEEVNSVPSHSSFQSQNDERYYAVKTEGHETDKANGALEIKPGQLGWEPPNWQEVLENIRMMRSMRDAPVDQMGAEKCPDKESCPEVYRFQVLISLMLSSQTKDQITHAAMTKLRAHGLTVQNILDTSDEVFGQLIYPVGFWKKKITYIKKTCTILKEQYNSDIPPTLQEMCKLPGVGPKMAHLCMDIAWGKLTGVGVDTHVHRISNRLGWTGRTTKTPENTRKALEAWMPESIWSETNLLMVGFGQQICLPVGPLCHQCLNNKLCPYGTGNRSPLKRSPSKNQVKKESLI</sequence>
<comment type="caution">
    <text evidence="17">The sequence shown here is derived from an EMBL/GenBank/DDBJ whole genome shotgun (WGS) entry which is preliminary data.</text>
</comment>
<evidence type="ECO:0000256" key="1">
    <source>
        <dbReference type="ARBA" id="ARBA00001966"/>
    </source>
</evidence>
<name>A0AAN9A103_HALRR</name>
<dbReference type="GO" id="GO:0046872">
    <property type="term" value="F:metal ion binding"/>
    <property type="evidence" value="ECO:0007669"/>
    <property type="project" value="UniProtKB-KW"/>
</dbReference>
<keyword evidence="7" id="KW-0809">Transit peptide</keyword>
<keyword evidence="18" id="KW-1185">Reference proteome</keyword>
<dbReference type="GO" id="GO:0000703">
    <property type="term" value="F:oxidized pyrimidine nucleobase lesion DNA N-glycosylase activity"/>
    <property type="evidence" value="ECO:0007669"/>
    <property type="project" value="UniProtKB-UniRule"/>
</dbReference>
<evidence type="ECO:0000256" key="9">
    <source>
        <dbReference type="ARBA" id="ARBA00023014"/>
    </source>
</evidence>
<keyword evidence="4" id="KW-0479">Metal-binding</keyword>
<dbReference type="FunFam" id="1.10.340.30:FF:000005">
    <property type="entry name" value="Endonuclease III-like protein 1"/>
    <property type="match status" value="1"/>
</dbReference>
<evidence type="ECO:0000256" key="4">
    <source>
        <dbReference type="ARBA" id="ARBA00022723"/>
    </source>
</evidence>
<feature type="domain" description="HhH-GPD" evidence="16">
    <location>
        <begin position="170"/>
        <end position="320"/>
    </location>
</feature>
<keyword evidence="14" id="KW-0496">Mitochondrion</keyword>
<dbReference type="InterPro" id="IPR030841">
    <property type="entry name" value="NTH1"/>
</dbReference>
<dbReference type="GO" id="GO:0051539">
    <property type="term" value="F:4 iron, 4 sulfur cluster binding"/>
    <property type="evidence" value="ECO:0007669"/>
    <property type="project" value="UniProtKB-KW"/>
</dbReference>
<dbReference type="EC" id="3.2.2.-" evidence="14"/>
<keyword evidence="3" id="KW-0004">4Fe-4S</keyword>
<dbReference type="CDD" id="cd00056">
    <property type="entry name" value="ENDO3c"/>
    <property type="match status" value="1"/>
</dbReference>
<keyword evidence="11 14" id="KW-0456">Lyase</keyword>
<dbReference type="InterPro" id="IPR011257">
    <property type="entry name" value="DNA_glycosylase"/>
</dbReference>
<keyword evidence="5 14" id="KW-0227">DNA damage</keyword>
<evidence type="ECO:0000256" key="11">
    <source>
        <dbReference type="ARBA" id="ARBA00023239"/>
    </source>
</evidence>
<dbReference type="Gene3D" id="1.10.1670.10">
    <property type="entry name" value="Helix-hairpin-Helix base-excision DNA repair enzymes (C-terminal)"/>
    <property type="match status" value="1"/>
</dbReference>
<keyword evidence="12 14" id="KW-0326">Glycosidase</keyword>
<dbReference type="PANTHER" id="PTHR43286:SF1">
    <property type="entry name" value="ENDONUCLEASE III-LIKE PROTEIN 1"/>
    <property type="match status" value="1"/>
</dbReference>
<dbReference type="GO" id="GO:0006289">
    <property type="term" value="P:nucleotide-excision repair"/>
    <property type="evidence" value="ECO:0007669"/>
    <property type="project" value="TreeGrafter"/>
</dbReference>
<comment type="caution">
    <text evidence="14">Lacks conserved residue(s) required for the propagation of feature annotation.</text>
</comment>
<dbReference type="InterPro" id="IPR000445">
    <property type="entry name" value="HhH_motif"/>
</dbReference>
<dbReference type="GO" id="GO:0005739">
    <property type="term" value="C:mitochondrion"/>
    <property type="evidence" value="ECO:0007669"/>
    <property type="project" value="UniProtKB-SubCell"/>
</dbReference>
<dbReference type="InterPro" id="IPR003265">
    <property type="entry name" value="HhH-GPD_domain"/>
</dbReference>
<keyword evidence="10 14" id="KW-0234">DNA repair</keyword>
<feature type="region of interest" description="Disordered" evidence="15">
    <location>
        <begin position="1"/>
        <end position="26"/>
    </location>
</feature>
<dbReference type="GO" id="GO:0005634">
    <property type="term" value="C:nucleus"/>
    <property type="evidence" value="ECO:0007669"/>
    <property type="project" value="UniProtKB-SubCell"/>
</dbReference>
<keyword evidence="6 14" id="KW-0378">Hydrolase</keyword>
<evidence type="ECO:0000256" key="14">
    <source>
        <dbReference type="HAMAP-Rule" id="MF_03183"/>
    </source>
</evidence>
<protein>
    <recommendedName>
        <fullName evidence="14">Endonuclease III homolog</fullName>
        <ecNumber evidence="14">3.2.2.-</ecNumber>
        <ecNumber evidence="14">4.2.99.18</ecNumber>
    </recommendedName>
    <alternativeName>
        <fullName evidence="14">Bifunctional DNA N-glycosylase/DNA-(apurinic or apyrimidinic site) lyase</fullName>
        <shortName evidence="14">DNA glycosylase/AP lyase</shortName>
    </alternativeName>
</protein>
<evidence type="ECO:0000256" key="12">
    <source>
        <dbReference type="ARBA" id="ARBA00023295"/>
    </source>
</evidence>
<evidence type="ECO:0000256" key="7">
    <source>
        <dbReference type="ARBA" id="ARBA00022946"/>
    </source>
</evidence>
<comment type="subcellular location">
    <subcellularLocation>
        <location evidence="14">Nucleus</location>
    </subcellularLocation>
    <subcellularLocation>
        <location evidence="14">Mitochondrion</location>
    </subcellularLocation>
</comment>
<evidence type="ECO:0000256" key="13">
    <source>
        <dbReference type="ARBA" id="ARBA00044632"/>
    </source>
</evidence>
<accession>A0AAN9A103</accession>
<keyword evidence="17" id="KW-0255">Endonuclease</keyword>
<comment type="cofactor">
    <cofactor evidence="1">
        <name>[4Fe-4S] cluster</name>
        <dbReference type="ChEBI" id="CHEBI:49883"/>
    </cofactor>
</comment>
<dbReference type="Pfam" id="PF00730">
    <property type="entry name" value="HhH-GPD"/>
    <property type="match status" value="1"/>
</dbReference>
<dbReference type="PROSITE" id="PS01155">
    <property type="entry name" value="ENDONUCLEASE_III_2"/>
    <property type="match status" value="1"/>
</dbReference>
<dbReference type="InterPro" id="IPR023170">
    <property type="entry name" value="HhH_base_excis_C"/>
</dbReference>
<evidence type="ECO:0000256" key="3">
    <source>
        <dbReference type="ARBA" id="ARBA00022485"/>
    </source>
</evidence>
<dbReference type="SMART" id="SM00525">
    <property type="entry name" value="FES"/>
    <property type="match status" value="1"/>
</dbReference>
<evidence type="ECO:0000259" key="16">
    <source>
        <dbReference type="SMART" id="SM00478"/>
    </source>
</evidence>
<comment type="function">
    <text evidence="14">Bifunctional DNA N-glycosylase with associated apurinic/apyrimidinic (AP) lyase function that catalyzes the first step in base excision repair (BER), the primary repair pathway for the repair of oxidative DNA damage. The DNA N-glycosylase activity releases the damaged DNA base from DNA by cleaving the N-glycosidic bond, leaving an AP site. The AP lyase activity cleaves the phosphodiester bond 3' to the AP site by a beta-elimination. Primarily recognizes and repairs oxidative base damage of pyrimidines.</text>
</comment>
<dbReference type="InterPro" id="IPR003651">
    <property type="entry name" value="Endonuclease3_FeS-loop_motif"/>
</dbReference>
<dbReference type="InterPro" id="IPR004036">
    <property type="entry name" value="Endonuclease-III-like_CS2"/>
</dbReference>
<dbReference type="Gene3D" id="1.10.340.30">
    <property type="entry name" value="Hypothetical protein, domain 2"/>
    <property type="match status" value="1"/>
</dbReference>
<keyword evidence="9" id="KW-0411">Iron-sulfur</keyword>
<comment type="similarity">
    <text evidence="2 14">Belongs to the Nth/MutY family.</text>
</comment>
<evidence type="ECO:0000313" key="18">
    <source>
        <dbReference type="Proteomes" id="UP001381693"/>
    </source>
</evidence>
<feature type="region of interest" description="Disordered" evidence="15">
    <location>
        <begin position="344"/>
        <end position="363"/>
    </location>
</feature>
<proteinExistence type="inferred from homology"/>
<dbReference type="Pfam" id="PF00633">
    <property type="entry name" value="HHH"/>
    <property type="match status" value="1"/>
</dbReference>
<dbReference type="EC" id="4.2.99.18" evidence="14"/>
<dbReference type="GO" id="GO:0006285">
    <property type="term" value="P:base-excision repair, AP site formation"/>
    <property type="evidence" value="ECO:0007669"/>
    <property type="project" value="UniProtKB-UniRule"/>
</dbReference>
<keyword evidence="17" id="KW-0540">Nuclease</keyword>